<evidence type="ECO:0000313" key="3">
    <source>
        <dbReference type="EMBL" id="MFC7292466.1"/>
    </source>
</evidence>
<comment type="caution">
    <text evidence="3">The sequence shown here is derived from an EMBL/GenBank/DDBJ whole genome shotgun (WGS) entry which is preliminary data.</text>
</comment>
<dbReference type="Proteomes" id="UP001596492">
    <property type="component" value="Unassembled WGS sequence"/>
</dbReference>
<dbReference type="RefSeq" id="WP_382167914.1">
    <property type="nucleotide sequence ID" value="NZ_JBHTBR010000005.1"/>
</dbReference>
<feature type="region of interest" description="Disordered" evidence="2">
    <location>
        <begin position="1"/>
        <end position="22"/>
    </location>
</feature>
<evidence type="ECO:0000256" key="2">
    <source>
        <dbReference type="SAM" id="MobiDB-lite"/>
    </source>
</evidence>
<reference evidence="4" key="1">
    <citation type="journal article" date="2019" name="Int. J. Syst. Evol. Microbiol.">
        <title>The Global Catalogue of Microorganisms (GCM) 10K type strain sequencing project: providing services to taxonomists for standard genome sequencing and annotation.</title>
        <authorList>
            <consortium name="The Broad Institute Genomics Platform"/>
            <consortium name="The Broad Institute Genome Sequencing Center for Infectious Disease"/>
            <person name="Wu L."/>
            <person name="Ma J."/>
        </authorList>
    </citation>
    <scope>NUCLEOTIDE SEQUENCE [LARGE SCALE GENOMIC DNA]</scope>
    <source>
        <strain evidence="4">CCUG 51308</strain>
    </source>
</reference>
<comment type="similarity">
    <text evidence="1">Belongs to the SDHAF4 family.</text>
</comment>
<dbReference type="InterPro" id="IPR012875">
    <property type="entry name" value="SDHF4"/>
</dbReference>
<sequence>MTEKNENVSLDPNLTDLGPSNADIPGAASGKVLSDAAKRALMEAAERREAEIAADAQKKSVEEWNGPEGEEPTRYGDWERKGITYDF</sequence>
<gene>
    <name evidence="3" type="ORF">ACFQS8_12620</name>
</gene>
<dbReference type="EMBL" id="JBHTBR010000005">
    <property type="protein sequence ID" value="MFC7292466.1"/>
    <property type="molecule type" value="Genomic_DNA"/>
</dbReference>
<evidence type="ECO:0000313" key="4">
    <source>
        <dbReference type="Proteomes" id="UP001596492"/>
    </source>
</evidence>
<feature type="compositionally biased region" description="Basic and acidic residues" evidence="2">
    <location>
        <begin position="52"/>
        <end position="62"/>
    </location>
</feature>
<proteinExistence type="inferred from homology"/>
<accession>A0ABW2INK8</accession>
<feature type="region of interest" description="Disordered" evidence="2">
    <location>
        <begin position="52"/>
        <end position="87"/>
    </location>
</feature>
<evidence type="ECO:0000256" key="1">
    <source>
        <dbReference type="ARBA" id="ARBA00005701"/>
    </source>
</evidence>
<dbReference type="Pfam" id="PF07896">
    <property type="entry name" value="DUF1674"/>
    <property type="match status" value="1"/>
</dbReference>
<protein>
    <submittedName>
        <fullName evidence="3">DUF1674 domain-containing protein</fullName>
    </submittedName>
</protein>
<organism evidence="3 4">
    <name type="scientific">Hirschia litorea</name>
    <dbReference type="NCBI Taxonomy" id="1199156"/>
    <lineage>
        <taxon>Bacteria</taxon>
        <taxon>Pseudomonadati</taxon>
        <taxon>Pseudomonadota</taxon>
        <taxon>Alphaproteobacteria</taxon>
        <taxon>Hyphomonadales</taxon>
        <taxon>Hyphomonadaceae</taxon>
        <taxon>Hirschia</taxon>
    </lineage>
</organism>
<keyword evidence="4" id="KW-1185">Reference proteome</keyword>
<name>A0ABW2INK8_9PROT</name>
<feature type="compositionally biased region" description="Basic and acidic residues" evidence="2">
    <location>
        <begin position="71"/>
        <end position="87"/>
    </location>
</feature>